<protein>
    <submittedName>
        <fullName evidence="2">Uncharacterized protein</fullName>
    </submittedName>
</protein>
<gene>
    <name evidence="1" type="ORF">AFUS01_LOCUS21803</name>
    <name evidence="2" type="ORF">AFUS01_LOCUS22486</name>
</gene>
<dbReference type="AlphaFoldDB" id="A0A8J2K9H3"/>
<dbReference type="EMBL" id="CAJVCH010262264">
    <property type="protein sequence ID" value="CAG7734082.1"/>
    <property type="molecule type" value="Genomic_DNA"/>
</dbReference>
<accession>A0A8J2K9H3</accession>
<proteinExistence type="predicted"/>
<feature type="non-terminal residue" evidence="2">
    <location>
        <position position="20"/>
    </location>
</feature>
<name>A0A8J2K9H3_9HEXA</name>
<dbReference type="EMBL" id="CAJVCH010247493">
    <property type="protein sequence ID" value="CAG7733353.1"/>
    <property type="molecule type" value="Genomic_DNA"/>
</dbReference>
<dbReference type="Proteomes" id="UP000708208">
    <property type="component" value="Unassembled WGS sequence"/>
</dbReference>
<sequence>ETAIGFLSKDFQPITDEKML</sequence>
<comment type="caution">
    <text evidence="2">The sequence shown here is derived from an EMBL/GenBank/DDBJ whole genome shotgun (WGS) entry which is preliminary data.</text>
</comment>
<reference evidence="2" key="1">
    <citation type="submission" date="2021-06" db="EMBL/GenBank/DDBJ databases">
        <authorList>
            <person name="Hodson N. C."/>
            <person name="Mongue J. A."/>
            <person name="Jaron S. K."/>
        </authorList>
    </citation>
    <scope>NUCLEOTIDE SEQUENCE</scope>
</reference>
<evidence type="ECO:0000313" key="3">
    <source>
        <dbReference type="Proteomes" id="UP000708208"/>
    </source>
</evidence>
<evidence type="ECO:0000313" key="1">
    <source>
        <dbReference type="EMBL" id="CAG7733353.1"/>
    </source>
</evidence>
<evidence type="ECO:0000313" key="2">
    <source>
        <dbReference type="EMBL" id="CAG7734082.1"/>
    </source>
</evidence>
<organism evidence="2 3">
    <name type="scientific">Allacma fusca</name>
    <dbReference type="NCBI Taxonomy" id="39272"/>
    <lineage>
        <taxon>Eukaryota</taxon>
        <taxon>Metazoa</taxon>
        <taxon>Ecdysozoa</taxon>
        <taxon>Arthropoda</taxon>
        <taxon>Hexapoda</taxon>
        <taxon>Collembola</taxon>
        <taxon>Symphypleona</taxon>
        <taxon>Sminthuridae</taxon>
        <taxon>Allacma</taxon>
    </lineage>
</organism>
<feature type="non-terminal residue" evidence="2">
    <location>
        <position position="1"/>
    </location>
</feature>
<keyword evidence="3" id="KW-1185">Reference proteome</keyword>